<reference evidence="8" key="1">
    <citation type="journal article" date="2019" name="Int. J. Syst. Evol. Microbiol.">
        <title>The Global Catalogue of Microorganisms (GCM) 10K type strain sequencing project: providing services to taxonomists for standard genome sequencing and annotation.</title>
        <authorList>
            <consortium name="The Broad Institute Genomics Platform"/>
            <consortium name="The Broad Institute Genome Sequencing Center for Infectious Disease"/>
            <person name="Wu L."/>
            <person name="Ma J."/>
        </authorList>
    </citation>
    <scope>NUCLEOTIDE SEQUENCE [LARGE SCALE GENOMIC DNA]</scope>
    <source>
        <strain evidence="8">YIM 94188</strain>
    </source>
</reference>
<evidence type="ECO:0000313" key="8">
    <source>
        <dbReference type="Proteomes" id="UP001596072"/>
    </source>
</evidence>
<dbReference type="InterPro" id="IPR014757">
    <property type="entry name" value="Tscrpt_reg_IclR_C"/>
</dbReference>
<evidence type="ECO:0000256" key="3">
    <source>
        <dbReference type="ARBA" id="ARBA00023163"/>
    </source>
</evidence>
<evidence type="ECO:0000313" key="7">
    <source>
        <dbReference type="EMBL" id="MFC5728145.1"/>
    </source>
</evidence>
<sequence>MSNGGHVTGKGKGTRESSESSGGVQSVDRAVSVLEILAREGSAGVSEVAAEIGVHKSTAFRLLAALEERDLVEQNTERGKYQLGFGVLRLASAIPARLDIVRQAQPVLDDLAQHFDETVNLAVLREHYAVHVQQALGSAAVASQNWVGQLTPLHATSSGKILLAYMSDAQLTEVLDTAGLQAYTEHTLTARQTLVEQLAQVRAEGFATAFEELETGLNAAAVPVRDHTGAVVGAVSASGPAYRFDKARIESVAAELKAAGDRISQRMGWLG</sequence>
<dbReference type="Gene3D" id="1.10.10.10">
    <property type="entry name" value="Winged helix-like DNA-binding domain superfamily/Winged helix DNA-binding domain"/>
    <property type="match status" value="1"/>
</dbReference>
<dbReference type="SMART" id="SM00346">
    <property type="entry name" value="HTH_ICLR"/>
    <property type="match status" value="1"/>
</dbReference>
<dbReference type="SUPFAM" id="SSF46785">
    <property type="entry name" value="Winged helix' DNA-binding domain"/>
    <property type="match status" value="1"/>
</dbReference>
<dbReference type="PANTHER" id="PTHR30136:SF24">
    <property type="entry name" value="HTH-TYPE TRANSCRIPTIONAL REPRESSOR ALLR"/>
    <property type="match status" value="1"/>
</dbReference>
<organism evidence="7 8">
    <name type="scientific">Nocardioides vastitatis</name>
    <dbReference type="NCBI Taxonomy" id="2568655"/>
    <lineage>
        <taxon>Bacteria</taxon>
        <taxon>Bacillati</taxon>
        <taxon>Actinomycetota</taxon>
        <taxon>Actinomycetes</taxon>
        <taxon>Propionibacteriales</taxon>
        <taxon>Nocardioidaceae</taxon>
        <taxon>Nocardioides</taxon>
    </lineage>
</organism>
<evidence type="ECO:0000259" key="6">
    <source>
        <dbReference type="PROSITE" id="PS51078"/>
    </source>
</evidence>
<feature type="region of interest" description="Disordered" evidence="4">
    <location>
        <begin position="1"/>
        <end position="25"/>
    </location>
</feature>
<dbReference type="PROSITE" id="PS51078">
    <property type="entry name" value="ICLR_ED"/>
    <property type="match status" value="1"/>
</dbReference>
<keyword evidence="3" id="KW-0804">Transcription</keyword>
<accession>A0ABW0ZI28</accession>
<evidence type="ECO:0000256" key="2">
    <source>
        <dbReference type="ARBA" id="ARBA00023125"/>
    </source>
</evidence>
<dbReference type="PANTHER" id="PTHR30136">
    <property type="entry name" value="HELIX-TURN-HELIX TRANSCRIPTIONAL REGULATOR, ICLR FAMILY"/>
    <property type="match status" value="1"/>
</dbReference>
<dbReference type="InterPro" id="IPR050707">
    <property type="entry name" value="HTH_MetabolicPath_Reg"/>
</dbReference>
<dbReference type="Gene3D" id="3.30.450.40">
    <property type="match status" value="1"/>
</dbReference>
<dbReference type="PROSITE" id="PS51077">
    <property type="entry name" value="HTH_ICLR"/>
    <property type="match status" value="1"/>
</dbReference>
<keyword evidence="2" id="KW-0238">DNA-binding</keyword>
<proteinExistence type="predicted"/>
<feature type="domain" description="IclR-ED" evidence="6">
    <location>
        <begin position="86"/>
        <end position="269"/>
    </location>
</feature>
<keyword evidence="1" id="KW-0805">Transcription regulation</keyword>
<dbReference type="Proteomes" id="UP001596072">
    <property type="component" value="Unassembled WGS sequence"/>
</dbReference>
<feature type="domain" description="HTH iclR-type" evidence="5">
    <location>
        <begin position="24"/>
        <end position="85"/>
    </location>
</feature>
<dbReference type="RefSeq" id="WP_136431170.1">
    <property type="nucleotide sequence ID" value="NZ_JBHSNS010000001.1"/>
</dbReference>
<keyword evidence="8" id="KW-1185">Reference proteome</keyword>
<dbReference type="Pfam" id="PF01614">
    <property type="entry name" value="IclR_C"/>
    <property type="match status" value="1"/>
</dbReference>
<dbReference type="SUPFAM" id="SSF55781">
    <property type="entry name" value="GAF domain-like"/>
    <property type="match status" value="1"/>
</dbReference>
<feature type="compositionally biased region" description="Gly residues" evidence="4">
    <location>
        <begin position="1"/>
        <end position="11"/>
    </location>
</feature>
<dbReference type="InterPro" id="IPR036390">
    <property type="entry name" value="WH_DNA-bd_sf"/>
</dbReference>
<evidence type="ECO:0000259" key="5">
    <source>
        <dbReference type="PROSITE" id="PS51077"/>
    </source>
</evidence>
<dbReference type="Pfam" id="PF09339">
    <property type="entry name" value="HTH_IclR"/>
    <property type="match status" value="1"/>
</dbReference>
<dbReference type="InterPro" id="IPR036388">
    <property type="entry name" value="WH-like_DNA-bd_sf"/>
</dbReference>
<dbReference type="InterPro" id="IPR005471">
    <property type="entry name" value="Tscrpt_reg_IclR_N"/>
</dbReference>
<name>A0ABW0ZI28_9ACTN</name>
<dbReference type="EMBL" id="JBHSNS010000001">
    <property type="protein sequence ID" value="MFC5728145.1"/>
    <property type="molecule type" value="Genomic_DNA"/>
</dbReference>
<comment type="caution">
    <text evidence="7">The sequence shown here is derived from an EMBL/GenBank/DDBJ whole genome shotgun (WGS) entry which is preliminary data.</text>
</comment>
<evidence type="ECO:0000256" key="4">
    <source>
        <dbReference type="SAM" id="MobiDB-lite"/>
    </source>
</evidence>
<dbReference type="InterPro" id="IPR029016">
    <property type="entry name" value="GAF-like_dom_sf"/>
</dbReference>
<protein>
    <submittedName>
        <fullName evidence="7">IclR family transcriptional regulator</fullName>
    </submittedName>
</protein>
<evidence type="ECO:0000256" key="1">
    <source>
        <dbReference type="ARBA" id="ARBA00023015"/>
    </source>
</evidence>
<gene>
    <name evidence="7" type="ORF">ACFPQB_04400</name>
</gene>